<organism evidence="2 3">
    <name type="scientific">Shewanella psychropiezotolerans</name>
    <dbReference type="NCBI Taxonomy" id="2593655"/>
    <lineage>
        <taxon>Bacteria</taxon>
        <taxon>Pseudomonadati</taxon>
        <taxon>Pseudomonadota</taxon>
        <taxon>Gammaproteobacteria</taxon>
        <taxon>Alteromonadales</taxon>
        <taxon>Shewanellaceae</taxon>
        <taxon>Shewanella</taxon>
    </lineage>
</organism>
<dbReference type="Proteomes" id="UP000315947">
    <property type="component" value="Chromosome"/>
</dbReference>
<dbReference type="RefSeq" id="WP_144046595.1">
    <property type="nucleotide sequence ID" value="NZ_CP041614.1"/>
</dbReference>
<evidence type="ECO:0000256" key="1">
    <source>
        <dbReference type="SAM" id="Phobius"/>
    </source>
</evidence>
<proteinExistence type="predicted"/>
<evidence type="ECO:0000313" key="3">
    <source>
        <dbReference type="Proteomes" id="UP000315947"/>
    </source>
</evidence>
<keyword evidence="1" id="KW-0472">Membrane</keyword>
<sequence length="916" mass="98919">MPDVKTLVQCVLLIQTQSATLSASLTTSEQAHQELSDLESAQQFVSKVLVEAKSLDDAKMGSLAQELQLEQKSRDMNQSAVQFTRLLREVQLMDPQIAEAEDNTYASLLYLGGLEVLAKGNALVFDEPVLIDDLNLAEGITAEIIQSANLPHASQLAIDVLQAQHKLAWHRGMSSVSHSPNNQQNIDLDQDIARLRLASEITQNKAAYLSFFAERQPMCEAYQTALVSLISSLPEGQVSEQLVVQLATVKLERDANGALFTAIEAQQKVEDTLVIAGNQNKRLLAMSQDLTVYVQEMKAERARINLQEYLAFLPDLQSNNAQVRELTEQKQILTERVSTRESYLKDLYGSDWKTELTDPQLSSPELRAYLNESAQLTQVQSKLSTCDEKYEACLLQLKQSALQAQKQGGYPDQGVSTSAEAWQSWIVQKFVGSWSGQYRPSMEALILERQLAKNNMSNMGEAYLALAKTVKGSSHSPNPMSAVASLASPKGMASAFGDLHNWSMSHPIEARELAGNLTHAYHIITANPGTFGQELVNTVKTVWQTGTVKSQVHDILNGTREELPDKANFSMTPEMIALLHMAQMAPYVAGGAKGAANAGIGGPVLTRVFSMMLPGAGIAAPVVGLVGGLLQTWSEGQLAKQMSGYRSTEVMVNALIKGMQADGGLAARGKAVAGYMVQRQALLEVGTLARDSFEVGKLGAMKRFISDGLNWWKHATPGAKVFAVVTTLVATVGLSAAAVAATLLTLGTGGLGIVAAVGLGTCGAALGGLLARGFRSSLLDSNFLGMGDTARQVERDMTSQRIELALARLGRNALTDDAGSSKTLGDLLSLESSEQQARLRERITDQLVALEPAEQAEMFSHLMTNHARIKGADLDNIHTHQRENVIEAAQTHLQGLGVSKEELLLCMAEVDNALGS</sequence>
<accession>A0ABX5X1B4</accession>
<feature type="transmembrane region" description="Helical" evidence="1">
    <location>
        <begin position="750"/>
        <end position="771"/>
    </location>
</feature>
<feature type="transmembrane region" description="Helical" evidence="1">
    <location>
        <begin position="611"/>
        <end position="633"/>
    </location>
</feature>
<evidence type="ECO:0000313" key="2">
    <source>
        <dbReference type="EMBL" id="QDO84232.1"/>
    </source>
</evidence>
<feature type="transmembrane region" description="Helical" evidence="1">
    <location>
        <begin position="721"/>
        <end position="744"/>
    </location>
</feature>
<keyword evidence="1" id="KW-0812">Transmembrane</keyword>
<protein>
    <submittedName>
        <fullName evidence="2">Uncharacterized protein</fullName>
    </submittedName>
</protein>
<reference evidence="2 3" key="1">
    <citation type="submission" date="2019-07" db="EMBL/GenBank/DDBJ databases">
        <title>Shewanella sp. YLB-06 whole genomic sequence.</title>
        <authorList>
            <person name="Yu L."/>
        </authorList>
    </citation>
    <scope>NUCLEOTIDE SEQUENCE [LARGE SCALE GENOMIC DNA]</scope>
    <source>
        <strain evidence="2 3">YLB-06</strain>
    </source>
</reference>
<name>A0ABX5X1B4_9GAMM</name>
<keyword evidence="3" id="KW-1185">Reference proteome</keyword>
<gene>
    <name evidence="2" type="ORF">FM037_14570</name>
</gene>
<keyword evidence="1" id="KW-1133">Transmembrane helix</keyword>
<dbReference type="EMBL" id="CP041614">
    <property type="protein sequence ID" value="QDO84232.1"/>
    <property type="molecule type" value="Genomic_DNA"/>
</dbReference>